<keyword evidence="3" id="KW-1185">Reference proteome</keyword>
<proteinExistence type="predicted"/>
<dbReference type="Proteomes" id="UP000267096">
    <property type="component" value="Unassembled WGS sequence"/>
</dbReference>
<dbReference type="AlphaFoldDB" id="A0A0M3JB92"/>
<evidence type="ECO:0000313" key="4">
    <source>
        <dbReference type="WBParaSite" id="ASIM_0000486601-mRNA-1"/>
    </source>
</evidence>
<feature type="region of interest" description="Disordered" evidence="1">
    <location>
        <begin position="1"/>
        <end position="25"/>
    </location>
</feature>
<name>A0A0M3JB92_ANISI</name>
<dbReference type="OrthoDB" id="3936150at2759"/>
<accession>A0A0M3JB92</accession>
<dbReference type="WBParaSite" id="ASIM_0000486601-mRNA-1">
    <property type="protein sequence ID" value="ASIM_0000486601-mRNA-1"/>
    <property type="gene ID" value="ASIM_0000486601"/>
</dbReference>
<gene>
    <name evidence="2" type="ORF">ASIM_LOCUS4675</name>
</gene>
<feature type="compositionally biased region" description="Basic and acidic residues" evidence="1">
    <location>
        <begin position="1"/>
        <end position="15"/>
    </location>
</feature>
<organism evidence="4">
    <name type="scientific">Anisakis simplex</name>
    <name type="common">Herring worm</name>
    <dbReference type="NCBI Taxonomy" id="6269"/>
    <lineage>
        <taxon>Eukaryota</taxon>
        <taxon>Metazoa</taxon>
        <taxon>Ecdysozoa</taxon>
        <taxon>Nematoda</taxon>
        <taxon>Chromadorea</taxon>
        <taxon>Rhabditida</taxon>
        <taxon>Spirurina</taxon>
        <taxon>Ascaridomorpha</taxon>
        <taxon>Ascaridoidea</taxon>
        <taxon>Anisakidae</taxon>
        <taxon>Anisakis</taxon>
        <taxon>Anisakis simplex complex</taxon>
    </lineage>
</organism>
<evidence type="ECO:0000256" key="1">
    <source>
        <dbReference type="SAM" id="MobiDB-lite"/>
    </source>
</evidence>
<reference evidence="2 3" key="2">
    <citation type="submission" date="2018-11" db="EMBL/GenBank/DDBJ databases">
        <authorList>
            <consortium name="Pathogen Informatics"/>
        </authorList>
    </citation>
    <scope>NUCLEOTIDE SEQUENCE [LARGE SCALE GENOMIC DNA]</scope>
</reference>
<dbReference type="EMBL" id="UYRR01008379">
    <property type="protein sequence ID" value="VDK24284.1"/>
    <property type="molecule type" value="Genomic_DNA"/>
</dbReference>
<evidence type="ECO:0000313" key="2">
    <source>
        <dbReference type="EMBL" id="VDK24284.1"/>
    </source>
</evidence>
<reference evidence="4" key="1">
    <citation type="submission" date="2017-02" db="UniProtKB">
        <authorList>
            <consortium name="WormBaseParasite"/>
        </authorList>
    </citation>
    <scope>IDENTIFICATION</scope>
</reference>
<sequence length="190" mass="21589">MGSEEGSKAPVRLETDPAADETSKLQIEQEAPKTPTKTVDDFLQLGWYNFHAVCSAEFIVFNMLCNMVYMVYGGFQPIVKSCGDFHANTTGGDICAQYDLWRPQNECVPQLEYQFKSVNVEVSAQCYTLIRPHSPALVRKSLMMVFVFRFKFILLKMISEWEFQFDYLCSEGKAVKTSISIQMLGILFGT</sequence>
<protein>
    <submittedName>
        <fullName evidence="4">Innexin</fullName>
    </submittedName>
</protein>
<evidence type="ECO:0000313" key="3">
    <source>
        <dbReference type="Proteomes" id="UP000267096"/>
    </source>
</evidence>